<proteinExistence type="predicted"/>
<reference evidence="1" key="1">
    <citation type="submission" date="2023-10" db="EMBL/GenBank/DDBJ databases">
        <authorList>
            <person name="Rodriguez Cubillos JULIANA M."/>
            <person name="De Vega J."/>
        </authorList>
    </citation>
    <scope>NUCLEOTIDE SEQUENCE</scope>
</reference>
<dbReference type="Proteomes" id="UP001177021">
    <property type="component" value="Unassembled WGS sequence"/>
</dbReference>
<accession>A0ACB0KXC7</accession>
<protein>
    <submittedName>
        <fullName evidence="1">Uncharacterized protein</fullName>
    </submittedName>
</protein>
<name>A0ACB0KXC7_TRIPR</name>
<organism evidence="1 2">
    <name type="scientific">Trifolium pratense</name>
    <name type="common">Red clover</name>
    <dbReference type="NCBI Taxonomy" id="57577"/>
    <lineage>
        <taxon>Eukaryota</taxon>
        <taxon>Viridiplantae</taxon>
        <taxon>Streptophyta</taxon>
        <taxon>Embryophyta</taxon>
        <taxon>Tracheophyta</taxon>
        <taxon>Spermatophyta</taxon>
        <taxon>Magnoliopsida</taxon>
        <taxon>eudicotyledons</taxon>
        <taxon>Gunneridae</taxon>
        <taxon>Pentapetalae</taxon>
        <taxon>rosids</taxon>
        <taxon>fabids</taxon>
        <taxon>Fabales</taxon>
        <taxon>Fabaceae</taxon>
        <taxon>Papilionoideae</taxon>
        <taxon>50 kb inversion clade</taxon>
        <taxon>NPAAA clade</taxon>
        <taxon>Hologalegina</taxon>
        <taxon>IRL clade</taxon>
        <taxon>Trifolieae</taxon>
        <taxon>Trifolium</taxon>
    </lineage>
</organism>
<keyword evidence="2" id="KW-1185">Reference proteome</keyword>
<comment type="caution">
    <text evidence="1">The sequence shown here is derived from an EMBL/GenBank/DDBJ whole genome shotgun (WGS) entry which is preliminary data.</text>
</comment>
<dbReference type="EMBL" id="CASHSV030000409">
    <property type="protein sequence ID" value="CAJ2661798.1"/>
    <property type="molecule type" value="Genomic_DNA"/>
</dbReference>
<evidence type="ECO:0000313" key="2">
    <source>
        <dbReference type="Proteomes" id="UP001177021"/>
    </source>
</evidence>
<evidence type="ECO:0000313" key="1">
    <source>
        <dbReference type="EMBL" id="CAJ2661798.1"/>
    </source>
</evidence>
<sequence>MAKLEILLQFSSHGATNSFKELHASESLSVVMLTQDEFLPSVEQIKIPSPCSQSSFCGAMNSCQETLRQPFRSNHISPVAESSREFNQRMAELSREIKQSSTRIIDLLQEEIDVTESTNGSLWTSAQTISPTESIDEQSTEVEEGISDFHQHSSSLEVADLEIADSIEDSPVIASEQKDLITTVSKDRDVRLDFDFIFFAPNLVRSSGFTLMMVAPVFVVPSVKATVNTTSTTSPQHLVPLFDPGGYFNLPESWSTNQALPPQPKPPDRSFYSVSDLIYNNEFSKETLDYSAIWTLFSGFASIDYVQVLSQISYVLQFDRHLNFYIVCIASSLCLHKLCLESHVDALACYRNEWKSEAYCDSRCLIYLIKFYVNVGVYYAQKVFAEMPKQSVVTWLTFIQGFFTSITYGWEGYTLLSLDLNITYAFYDAFKYCILSNSSQARCLIKCFHECVCKMPLQYEDHYQVGLLKKLGLKVPTIASTDDLEWVHDRHLLVFSPKHTRSKLIKNVDLMQPLYLAKEAIVLVTFFVNGERLLGYYSIGSIDKAMSIMLTLTCSHTLCSNCVRLMSYSNGIVQYYQVPIIGLEEYKPNLLPIIGDYIASSTVQSIKLGSFIHNYPNSNLLHNVWLAILIGSLEGQCDVPVLVPWKGLTPTSFSHEDQKYWKIFYNLKDKVGIHGGDSDTIHVVWVPCMLAWMCHNEETICDTTKAVEMMEKINHKIVRLWSCYILLDGNFEAKLATFVLTKIVNLVTTWGEFMHIILEPYDYTKPVRMQNGHQWDPGAQLRNYTEVMWSPFKQWDPGKICVVSNFYNLEDKVDFKGEGIVMNLLNWIGPNKS</sequence>
<gene>
    <name evidence="1" type="ORF">MILVUS5_LOCUS27457</name>
</gene>